<dbReference type="InterPro" id="IPR029787">
    <property type="entry name" value="Nucleotide_cyclase"/>
</dbReference>
<evidence type="ECO:0000313" key="5">
    <source>
        <dbReference type="Proteomes" id="UP001063816"/>
    </source>
</evidence>
<dbReference type="CDD" id="cd01949">
    <property type="entry name" value="GGDEF"/>
    <property type="match status" value="1"/>
</dbReference>
<dbReference type="Gene3D" id="3.30.110.200">
    <property type="match status" value="1"/>
</dbReference>
<dbReference type="Gene3D" id="3.30.70.270">
    <property type="match status" value="1"/>
</dbReference>
<evidence type="ECO:0000259" key="3">
    <source>
        <dbReference type="PROSITE" id="PS50887"/>
    </source>
</evidence>
<dbReference type="InterPro" id="IPR001633">
    <property type="entry name" value="EAL_dom"/>
</dbReference>
<dbReference type="InterPro" id="IPR042461">
    <property type="entry name" value="LapD_MoxY_peri_C"/>
</dbReference>
<dbReference type="InterPro" id="IPR050706">
    <property type="entry name" value="Cyclic-di-GMP_PDE-like"/>
</dbReference>
<comment type="caution">
    <text evidence="4">The sequence shown here is derived from an EMBL/GenBank/DDBJ whole genome shotgun (WGS) entry which is preliminary data.</text>
</comment>
<keyword evidence="5" id="KW-1185">Reference proteome</keyword>
<dbReference type="Gene3D" id="6.20.270.20">
    <property type="entry name" value="LapD/MoxY periplasmic domain"/>
    <property type="match status" value="1"/>
</dbReference>
<dbReference type="SMART" id="SM00267">
    <property type="entry name" value="GGDEF"/>
    <property type="match status" value="1"/>
</dbReference>
<gene>
    <name evidence="4" type="ORF">M8014_01025</name>
</gene>
<protein>
    <submittedName>
        <fullName evidence="4">EAL domain-containing protein</fullName>
    </submittedName>
</protein>
<dbReference type="PROSITE" id="PS50883">
    <property type="entry name" value="EAL"/>
    <property type="match status" value="1"/>
</dbReference>
<dbReference type="GO" id="GO:0071111">
    <property type="term" value="F:cyclic-guanylate-specific phosphodiesterase activity"/>
    <property type="evidence" value="ECO:0007669"/>
    <property type="project" value="InterPro"/>
</dbReference>
<dbReference type="CDD" id="cd01948">
    <property type="entry name" value="EAL"/>
    <property type="match status" value="1"/>
</dbReference>
<dbReference type="SUPFAM" id="SSF55073">
    <property type="entry name" value="Nucleotide cyclase"/>
    <property type="match status" value="1"/>
</dbReference>
<dbReference type="Gene3D" id="3.20.20.450">
    <property type="entry name" value="EAL domain"/>
    <property type="match status" value="1"/>
</dbReference>
<dbReference type="Pfam" id="PF00990">
    <property type="entry name" value="GGDEF"/>
    <property type="match status" value="1"/>
</dbReference>
<dbReference type="Pfam" id="PF16448">
    <property type="entry name" value="LapD_MoxY_N"/>
    <property type="match status" value="1"/>
</dbReference>
<keyword evidence="1" id="KW-0472">Membrane</keyword>
<feature type="domain" description="EAL" evidence="2">
    <location>
        <begin position="408"/>
        <end position="648"/>
    </location>
</feature>
<reference evidence="4" key="1">
    <citation type="submission" date="2022-05" db="EMBL/GenBank/DDBJ databases">
        <title>Description of a novel species of Leclercia; Leclercia tamurae and the Proposal for a Novel Genus Silvania gen. nov. Containing Two Novel Species Silvania hatchlandensis sp. nov. and Silvania confinis sp. nov. Isolated from the Rhizosphere of Oak.</title>
        <authorList>
            <person name="Maddock D.W."/>
            <person name="Brady C.L."/>
            <person name="Denman S."/>
            <person name="Arnold D."/>
        </authorList>
    </citation>
    <scope>NUCLEOTIDE SEQUENCE</scope>
    <source>
        <strain evidence="4">H19S6</strain>
    </source>
</reference>
<dbReference type="SUPFAM" id="SSF141868">
    <property type="entry name" value="EAL domain-like"/>
    <property type="match status" value="1"/>
</dbReference>
<evidence type="ECO:0000256" key="1">
    <source>
        <dbReference type="SAM" id="Phobius"/>
    </source>
</evidence>
<dbReference type="SMART" id="SM00052">
    <property type="entry name" value="EAL"/>
    <property type="match status" value="1"/>
</dbReference>
<name>A0A9J6PW65_9ENTR</name>
<sequence length="648" mass="72748">MSLYKQLLIGICLFTFVIFCGNFVVTLETSREQYRNQLSAHAQDAATALGLSLTTHIDDPSMTELMVNSIFDSGYFYRIRVVDINTNKPIIERSDVPQDTRVPQWFVRLVNLSPGEGDAIVMRGWSQVARVEVVSHPMFALARLWDGMVASFWWLTGCSLLFILGVTLLLRRMLRPLNYIVGQAMAICRREFLNVPALPKTPELRRVVEATNMMVTQLKVLFSEQAQRTETLRREAYHDSLTGLSNRRAFDMQLQSRLSDEENASGHLMLLRVQDLTGMNQRLGGAKTDQLLTSVATILTGLQRNYFHNEGFLSRVRGGEFAIIAPQILPQEIENLTQTLSTQLKALAETGMSDVSPVAHFALVPFQVGDTPQAVLMQADQALAMAETDMRFFASPETPSASDSEADHHSWYTRLDTVLTHGAFELFSQPVYECNNAHVVLHHKILARIRTPEGELVPAGRFMPWIHRLDLSRRMDIVMLQQTLREMAKSTRPLALSISGASVADDQSLNALLQPLKNVPQLAARLTLELDENELPDAERVSILVSRLNELGCRLGIQHFGGRFHLIGNLPQWGLAWIKVDGSYIRDIDSEEDKKLFIEAIYWATRQINLPLIAERVETAGELAVLEQIGLYGAMGRYFADASTLGVN</sequence>
<feature type="transmembrane region" description="Helical" evidence="1">
    <location>
        <begin position="7"/>
        <end position="25"/>
    </location>
</feature>
<dbReference type="Proteomes" id="UP001063816">
    <property type="component" value="Unassembled WGS sequence"/>
</dbReference>
<evidence type="ECO:0000313" key="4">
    <source>
        <dbReference type="EMBL" id="MCU6662932.1"/>
    </source>
</evidence>
<keyword evidence="1" id="KW-1133">Transmembrane helix</keyword>
<dbReference type="InterPro" id="IPR043128">
    <property type="entry name" value="Rev_trsase/Diguanyl_cyclase"/>
</dbReference>
<feature type="transmembrane region" description="Helical" evidence="1">
    <location>
        <begin position="151"/>
        <end position="170"/>
    </location>
</feature>
<dbReference type="PANTHER" id="PTHR33121:SF23">
    <property type="entry name" value="CYCLIC DI-GMP PHOSPHODIESTERASE PDEB"/>
    <property type="match status" value="1"/>
</dbReference>
<dbReference type="EMBL" id="JAMGZK010000033">
    <property type="protein sequence ID" value="MCU6662932.1"/>
    <property type="molecule type" value="Genomic_DNA"/>
</dbReference>
<keyword evidence="1" id="KW-0812">Transmembrane</keyword>
<dbReference type="NCBIfam" id="NF045673">
    <property type="entry name" value="c-di-GMPRcptLapD"/>
    <property type="match status" value="1"/>
</dbReference>
<dbReference type="PANTHER" id="PTHR33121">
    <property type="entry name" value="CYCLIC DI-GMP PHOSPHODIESTERASE PDEF"/>
    <property type="match status" value="1"/>
</dbReference>
<dbReference type="InterPro" id="IPR000160">
    <property type="entry name" value="GGDEF_dom"/>
</dbReference>
<evidence type="ECO:0000259" key="2">
    <source>
        <dbReference type="PROSITE" id="PS50883"/>
    </source>
</evidence>
<dbReference type="Pfam" id="PF00563">
    <property type="entry name" value="EAL"/>
    <property type="match status" value="1"/>
</dbReference>
<dbReference type="PROSITE" id="PS50887">
    <property type="entry name" value="GGDEF"/>
    <property type="match status" value="1"/>
</dbReference>
<proteinExistence type="predicted"/>
<dbReference type="InterPro" id="IPR035919">
    <property type="entry name" value="EAL_sf"/>
</dbReference>
<feature type="domain" description="GGDEF" evidence="3">
    <location>
        <begin position="264"/>
        <end position="395"/>
    </location>
</feature>
<organism evidence="4 5">
    <name type="scientific">Silvania hatchlandensis</name>
    <dbReference type="NCBI Taxonomy" id="2926469"/>
    <lineage>
        <taxon>Bacteria</taxon>
        <taxon>Pseudomonadati</taxon>
        <taxon>Pseudomonadota</taxon>
        <taxon>Gammaproteobacteria</taxon>
        <taxon>Enterobacterales</taxon>
        <taxon>Enterobacteriaceae</taxon>
        <taxon>Silvania</taxon>
    </lineage>
</organism>
<accession>A0A9J6PW65</accession>
<dbReference type="InterPro" id="IPR032244">
    <property type="entry name" value="LapD_MoxY_N"/>
</dbReference>
<dbReference type="AlphaFoldDB" id="A0A9J6PW65"/>
<dbReference type="RefSeq" id="WP_271280722.1">
    <property type="nucleotide sequence ID" value="NZ_JAMGZK010000033.1"/>
</dbReference>